<keyword evidence="2" id="KW-1185">Reference proteome</keyword>
<gene>
    <name evidence="1" type="ORF">BC938DRAFT_479966</name>
</gene>
<name>A0A433QJP6_9FUNG</name>
<accession>A0A433QJP6</accession>
<evidence type="ECO:0000313" key="1">
    <source>
        <dbReference type="EMBL" id="RUS30007.1"/>
    </source>
</evidence>
<dbReference type="Proteomes" id="UP000274822">
    <property type="component" value="Unassembled WGS sequence"/>
</dbReference>
<dbReference type="AlphaFoldDB" id="A0A433QJP6"/>
<reference evidence="1 2" key="1">
    <citation type="journal article" date="2018" name="New Phytol.">
        <title>Phylogenomics of Endogonaceae and evolution of mycorrhizas within Mucoromycota.</title>
        <authorList>
            <person name="Chang Y."/>
            <person name="Desiro A."/>
            <person name="Na H."/>
            <person name="Sandor L."/>
            <person name="Lipzen A."/>
            <person name="Clum A."/>
            <person name="Barry K."/>
            <person name="Grigoriev I.V."/>
            <person name="Martin F.M."/>
            <person name="Stajich J.E."/>
            <person name="Smith M.E."/>
            <person name="Bonito G."/>
            <person name="Spatafora J.W."/>
        </authorList>
    </citation>
    <scope>NUCLEOTIDE SEQUENCE [LARGE SCALE GENOMIC DNA]</scope>
    <source>
        <strain evidence="1 2">AD002</strain>
    </source>
</reference>
<sequence>MMALGRLADPRAGQVEKEEISHELGKQLLKFGEKLAEANKMLEEETDCYESTSRDGLNLVGRTVRRRCLLMMSPGSRLQQRR</sequence>
<comment type="caution">
    <text evidence="1">The sequence shown here is derived from an EMBL/GenBank/DDBJ whole genome shotgun (WGS) entry which is preliminary data.</text>
</comment>
<protein>
    <submittedName>
        <fullName evidence="1">Uncharacterized protein</fullName>
    </submittedName>
</protein>
<evidence type="ECO:0000313" key="2">
    <source>
        <dbReference type="Proteomes" id="UP000274822"/>
    </source>
</evidence>
<organism evidence="1 2">
    <name type="scientific">Jimgerdemannia flammicorona</name>
    <dbReference type="NCBI Taxonomy" id="994334"/>
    <lineage>
        <taxon>Eukaryota</taxon>
        <taxon>Fungi</taxon>
        <taxon>Fungi incertae sedis</taxon>
        <taxon>Mucoromycota</taxon>
        <taxon>Mucoromycotina</taxon>
        <taxon>Endogonomycetes</taxon>
        <taxon>Endogonales</taxon>
        <taxon>Endogonaceae</taxon>
        <taxon>Jimgerdemannia</taxon>
    </lineage>
</organism>
<proteinExistence type="predicted"/>
<dbReference type="EMBL" id="RBNJ01004406">
    <property type="protein sequence ID" value="RUS30007.1"/>
    <property type="molecule type" value="Genomic_DNA"/>
</dbReference>